<dbReference type="KEGG" id="zmk:HG535_0E04110"/>
<dbReference type="GO" id="GO:0016592">
    <property type="term" value="C:mediator complex"/>
    <property type="evidence" value="ECO:0007669"/>
    <property type="project" value="InterPro"/>
</dbReference>
<feature type="region of interest" description="Disordered" evidence="1">
    <location>
        <begin position="155"/>
        <end position="232"/>
    </location>
</feature>
<organism evidence="2 3">
    <name type="scientific">Zygotorulaspora mrakii</name>
    <name type="common">Zygosaccharomyces mrakii</name>
    <dbReference type="NCBI Taxonomy" id="42260"/>
    <lineage>
        <taxon>Eukaryota</taxon>
        <taxon>Fungi</taxon>
        <taxon>Dikarya</taxon>
        <taxon>Ascomycota</taxon>
        <taxon>Saccharomycotina</taxon>
        <taxon>Saccharomycetes</taxon>
        <taxon>Saccharomycetales</taxon>
        <taxon>Saccharomycetaceae</taxon>
        <taxon>Zygotorulaspora</taxon>
    </lineage>
</organism>
<feature type="compositionally biased region" description="Low complexity" evidence="1">
    <location>
        <begin position="260"/>
        <end position="320"/>
    </location>
</feature>
<evidence type="ECO:0000313" key="3">
    <source>
        <dbReference type="Proteomes" id="UP000509704"/>
    </source>
</evidence>
<keyword evidence="3" id="KW-1185">Reference proteome</keyword>
<accession>A0A7H9B463</accession>
<evidence type="ECO:0008006" key="4">
    <source>
        <dbReference type="Google" id="ProtNLM"/>
    </source>
</evidence>
<dbReference type="InterPro" id="IPR020998">
    <property type="entry name" value="Med3"/>
</dbReference>
<sequence length="367" mass="39520">MPNEGIGEMLTPNIKLEELESKLVASDGDCRDKVMGSIDNTQKAILPMRLLFNDFIQSMSNVDNLGGENPKENFLLIRSKVLELSTRVQVVADDFNKLQPLFETISEYSTKHGDKKYQPLETLKSFSPNGGAITNNVLSGANVNGIAANINSTSVESSTKKYNRSNNGTPINASTPGSSTPTSAVPPAKKPRKPRQSKKAIAANSKNQTHPSAISGTPAANGMGSTPNASMPVISVPPTNMMASPPLSAMMSPMAPANFAATPQSQAQSQPQQQPQQQPQSQAQLQAQTQSQVQVPPVPQSQQALSQAQQQRQQRQFSPPLRNNAASQSHLNMNNITPANILNMSMTREGQHVSMQPQQAQQPPQPQ</sequence>
<dbReference type="RefSeq" id="XP_037145054.1">
    <property type="nucleotide sequence ID" value="XM_037289159.1"/>
</dbReference>
<proteinExistence type="predicted"/>
<feature type="compositionally biased region" description="Polar residues" evidence="1">
    <location>
        <begin position="324"/>
        <end position="348"/>
    </location>
</feature>
<reference evidence="2 3" key="1">
    <citation type="submission" date="2020-07" db="EMBL/GenBank/DDBJ databases">
        <title>The yeast mating-type switching endonuclease HO is a domesticated member of an unorthodox homing genetic element family.</title>
        <authorList>
            <person name="Coughlan A.Y."/>
            <person name="Lombardi L."/>
            <person name="Braun-Galleani S."/>
            <person name="Martos A.R."/>
            <person name="Galeote V."/>
            <person name="Bigey F."/>
            <person name="Dequin S."/>
            <person name="Byrne K.P."/>
            <person name="Wolfe K.H."/>
        </authorList>
    </citation>
    <scope>NUCLEOTIDE SEQUENCE [LARGE SCALE GENOMIC DNA]</scope>
    <source>
        <strain evidence="2 3">NRRL Y-6702</strain>
    </source>
</reference>
<feature type="compositionally biased region" description="Polar residues" evidence="1">
    <location>
        <begin position="204"/>
        <end position="215"/>
    </location>
</feature>
<gene>
    <name evidence="2" type="ORF">HG535_0E04110</name>
</gene>
<feature type="region of interest" description="Disordered" evidence="1">
    <location>
        <begin position="260"/>
        <end position="367"/>
    </location>
</feature>
<dbReference type="Pfam" id="PF11593">
    <property type="entry name" value="Med3"/>
    <property type="match status" value="1"/>
</dbReference>
<dbReference type="OrthoDB" id="4070475at2759"/>
<feature type="compositionally biased region" description="Low complexity" evidence="1">
    <location>
        <begin position="356"/>
        <end position="367"/>
    </location>
</feature>
<feature type="compositionally biased region" description="Low complexity" evidence="1">
    <location>
        <begin position="173"/>
        <end position="187"/>
    </location>
</feature>
<evidence type="ECO:0000313" key="2">
    <source>
        <dbReference type="EMBL" id="QLG73327.1"/>
    </source>
</evidence>
<dbReference type="GO" id="GO:0003712">
    <property type="term" value="F:transcription coregulator activity"/>
    <property type="evidence" value="ECO:0007669"/>
    <property type="project" value="InterPro"/>
</dbReference>
<dbReference type="AlphaFoldDB" id="A0A7H9B463"/>
<dbReference type="GO" id="GO:0006357">
    <property type="term" value="P:regulation of transcription by RNA polymerase II"/>
    <property type="evidence" value="ECO:0007669"/>
    <property type="project" value="InterPro"/>
</dbReference>
<evidence type="ECO:0000256" key="1">
    <source>
        <dbReference type="SAM" id="MobiDB-lite"/>
    </source>
</evidence>
<protein>
    <recommendedName>
        <fullName evidence="4">Mediator of RNA polymerase II transcription subunit 3</fullName>
    </recommendedName>
</protein>
<dbReference type="Proteomes" id="UP000509704">
    <property type="component" value="Chromosome 5"/>
</dbReference>
<dbReference type="EMBL" id="CP058608">
    <property type="protein sequence ID" value="QLG73327.1"/>
    <property type="molecule type" value="Genomic_DNA"/>
</dbReference>
<dbReference type="GeneID" id="59237069"/>
<name>A0A7H9B463_ZYGMR</name>
<feature type="compositionally biased region" description="Basic residues" evidence="1">
    <location>
        <begin position="189"/>
        <end position="198"/>
    </location>
</feature>